<evidence type="ECO:0000313" key="2">
    <source>
        <dbReference type="Proteomes" id="UP000533476"/>
    </source>
</evidence>
<name>A0A7Y0L2H0_9FIRM</name>
<dbReference type="AlphaFoldDB" id="A0A7Y0L2H0"/>
<dbReference type="Proteomes" id="UP000533476">
    <property type="component" value="Unassembled WGS sequence"/>
</dbReference>
<comment type="caution">
    <text evidence="1">The sequence shown here is derived from an EMBL/GenBank/DDBJ whole genome shotgun (WGS) entry which is preliminary data.</text>
</comment>
<organism evidence="1 2">
    <name type="scientific">Sulfobacillus harzensis</name>
    <dbReference type="NCBI Taxonomy" id="2729629"/>
    <lineage>
        <taxon>Bacteria</taxon>
        <taxon>Bacillati</taxon>
        <taxon>Bacillota</taxon>
        <taxon>Clostridia</taxon>
        <taxon>Eubacteriales</taxon>
        <taxon>Clostridiales Family XVII. Incertae Sedis</taxon>
        <taxon>Sulfobacillus</taxon>
    </lineage>
</organism>
<keyword evidence="2" id="KW-1185">Reference proteome</keyword>
<gene>
    <name evidence="1" type="ORF">HIJ39_06915</name>
</gene>
<proteinExistence type="predicted"/>
<dbReference type="RefSeq" id="WP_169098066.1">
    <property type="nucleotide sequence ID" value="NZ_JABBVZ010000016.1"/>
</dbReference>
<reference evidence="1 2" key="1">
    <citation type="submission" date="2020-04" db="EMBL/GenBank/DDBJ databases">
        <authorList>
            <person name="Zhang R."/>
            <person name="Schippers A."/>
        </authorList>
    </citation>
    <scope>NUCLEOTIDE SEQUENCE [LARGE SCALE GENOMIC DNA]</scope>
    <source>
        <strain evidence="1 2">DSM 109850</strain>
    </source>
</reference>
<evidence type="ECO:0000313" key="1">
    <source>
        <dbReference type="EMBL" id="NMP22079.1"/>
    </source>
</evidence>
<sequence>MYKFAPILAIVGGLAAFKISMDDWLRLGLECGLGIGVVVWMASRPTRRG</sequence>
<protein>
    <submittedName>
        <fullName evidence="1">Uncharacterized protein</fullName>
    </submittedName>
</protein>
<dbReference type="EMBL" id="JABBVZ010000016">
    <property type="protein sequence ID" value="NMP22079.1"/>
    <property type="molecule type" value="Genomic_DNA"/>
</dbReference>
<accession>A0A7Y0L2H0</accession>